<gene>
    <name evidence="2" type="ORF">GSTUAT00007996001</name>
</gene>
<keyword evidence="3" id="KW-1185">Reference proteome</keyword>
<feature type="region of interest" description="Disordered" evidence="1">
    <location>
        <begin position="1"/>
        <end position="26"/>
    </location>
</feature>
<organism evidence="2 3">
    <name type="scientific">Tuber aestivum</name>
    <name type="common">summer truffle</name>
    <dbReference type="NCBI Taxonomy" id="59557"/>
    <lineage>
        <taxon>Eukaryota</taxon>
        <taxon>Fungi</taxon>
        <taxon>Dikarya</taxon>
        <taxon>Ascomycota</taxon>
        <taxon>Pezizomycotina</taxon>
        <taxon>Pezizomycetes</taxon>
        <taxon>Pezizales</taxon>
        <taxon>Tuberaceae</taxon>
        <taxon>Tuber</taxon>
    </lineage>
</organism>
<dbReference type="Proteomes" id="UP001412239">
    <property type="component" value="Unassembled WGS sequence"/>
</dbReference>
<name>A0A292PN64_9PEZI</name>
<accession>A0A292PN64</accession>
<proteinExistence type="predicted"/>
<feature type="compositionally biased region" description="Basic and acidic residues" evidence="1">
    <location>
        <begin position="9"/>
        <end position="26"/>
    </location>
</feature>
<sequence length="196" mass="21540">MFGAGPGVSRERADRPSLSRDRLKIPQEQNREPVSALFQLVSTDAAGTVEPLPTDLGPLPLYRLDDGFYSVLDPSLNRATPCANQSPHHIANGTFENNTILSATLTPARIIIFCGAIRCPGASGPHSCLDRSFICNARNCHWTNPFKTKQGFNRHYEAVHLAERVDCPIPGCENVGERGIKRYDNLAAHLRTKHGI</sequence>
<evidence type="ECO:0000313" key="2">
    <source>
        <dbReference type="EMBL" id="CUS07923.1"/>
    </source>
</evidence>
<protein>
    <recommendedName>
        <fullName evidence="4">C2H2-type domain-containing protein</fullName>
    </recommendedName>
</protein>
<reference evidence="2" key="1">
    <citation type="submission" date="2015-10" db="EMBL/GenBank/DDBJ databases">
        <authorList>
            <person name="Regsiter A."/>
            <person name="william w."/>
        </authorList>
    </citation>
    <scope>NUCLEOTIDE SEQUENCE</scope>
    <source>
        <strain evidence="2">Montdore</strain>
    </source>
</reference>
<evidence type="ECO:0000313" key="3">
    <source>
        <dbReference type="Proteomes" id="UP001412239"/>
    </source>
</evidence>
<dbReference type="EMBL" id="LN891162">
    <property type="protein sequence ID" value="CUS07923.1"/>
    <property type="molecule type" value="Genomic_DNA"/>
</dbReference>
<evidence type="ECO:0000256" key="1">
    <source>
        <dbReference type="SAM" id="MobiDB-lite"/>
    </source>
</evidence>
<dbReference type="AlphaFoldDB" id="A0A292PN64"/>
<evidence type="ECO:0008006" key="4">
    <source>
        <dbReference type="Google" id="ProtNLM"/>
    </source>
</evidence>